<sequence length="178" mass="19350">MSCTLCRLITLIWEIDQSTGPCQIALVPASRPTGPGGRKRRQVSGHGSSSNPSYRRAAAPSPAPCREHIQPPQPSSSPRSRAPPRGRAKVIHRTYRLQGEAPSPVRSVGQGPGLGRLPPLGLRQPREVFPLTDWRSDMTAPVFPRRPGRGLHSDCRREEPAPAGRTALYVRHVVQAAA</sequence>
<dbReference type="InParanoid" id="A0A165EA59"/>
<feature type="region of interest" description="Disordered" evidence="1">
    <location>
        <begin position="101"/>
        <end position="121"/>
    </location>
</feature>
<evidence type="ECO:0000256" key="1">
    <source>
        <dbReference type="SAM" id="MobiDB-lite"/>
    </source>
</evidence>
<proteinExistence type="predicted"/>
<keyword evidence="3" id="KW-1185">Reference proteome</keyword>
<organism evidence="2 3">
    <name type="scientific">Calocera cornea HHB12733</name>
    <dbReference type="NCBI Taxonomy" id="1353952"/>
    <lineage>
        <taxon>Eukaryota</taxon>
        <taxon>Fungi</taxon>
        <taxon>Dikarya</taxon>
        <taxon>Basidiomycota</taxon>
        <taxon>Agaricomycotina</taxon>
        <taxon>Dacrymycetes</taxon>
        <taxon>Dacrymycetales</taxon>
        <taxon>Dacrymycetaceae</taxon>
        <taxon>Calocera</taxon>
    </lineage>
</organism>
<dbReference type="EMBL" id="KV424014">
    <property type="protein sequence ID" value="KZT54432.1"/>
    <property type="molecule type" value="Genomic_DNA"/>
</dbReference>
<feature type="region of interest" description="Disordered" evidence="1">
    <location>
        <begin position="26"/>
        <end position="88"/>
    </location>
</feature>
<feature type="compositionally biased region" description="Low complexity" evidence="1">
    <location>
        <begin position="48"/>
        <end position="60"/>
    </location>
</feature>
<gene>
    <name evidence="2" type="ORF">CALCODRAFT_13960</name>
</gene>
<dbReference type="Proteomes" id="UP000076842">
    <property type="component" value="Unassembled WGS sequence"/>
</dbReference>
<accession>A0A165EA59</accession>
<evidence type="ECO:0000313" key="3">
    <source>
        <dbReference type="Proteomes" id="UP000076842"/>
    </source>
</evidence>
<name>A0A165EA59_9BASI</name>
<dbReference type="AlphaFoldDB" id="A0A165EA59"/>
<reference evidence="2 3" key="1">
    <citation type="journal article" date="2016" name="Mol. Biol. Evol.">
        <title>Comparative Genomics of Early-Diverging Mushroom-Forming Fungi Provides Insights into the Origins of Lignocellulose Decay Capabilities.</title>
        <authorList>
            <person name="Nagy L.G."/>
            <person name="Riley R."/>
            <person name="Tritt A."/>
            <person name="Adam C."/>
            <person name="Daum C."/>
            <person name="Floudas D."/>
            <person name="Sun H."/>
            <person name="Yadav J.S."/>
            <person name="Pangilinan J."/>
            <person name="Larsson K.H."/>
            <person name="Matsuura K."/>
            <person name="Barry K."/>
            <person name="Labutti K."/>
            <person name="Kuo R."/>
            <person name="Ohm R.A."/>
            <person name="Bhattacharya S.S."/>
            <person name="Shirouzu T."/>
            <person name="Yoshinaga Y."/>
            <person name="Martin F.M."/>
            <person name="Grigoriev I.V."/>
            <person name="Hibbett D.S."/>
        </authorList>
    </citation>
    <scope>NUCLEOTIDE SEQUENCE [LARGE SCALE GENOMIC DNA]</scope>
    <source>
        <strain evidence="2 3">HHB12733</strain>
    </source>
</reference>
<evidence type="ECO:0000313" key="2">
    <source>
        <dbReference type="EMBL" id="KZT54432.1"/>
    </source>
</evidence>
<protein>
    <submittedName>
        <fullName evidence="2">Uncharacterized protein</fullName>
    </submittedName>
</protein>